<keyword evidence="12" id="KW-0969">Cilium</keyword>
<dbReference type="EMBL" id="FOVC01000001">
    <property type="protein sequence ID" value="SFM91846.1"/>
    <property type="molecule type" value="Genomic_DNA"/>
</dbReference>
<gene>
    <name evidence="7" type="primary">flgK</name>
    <name evidence="12" type="ORF">SAMN05216516_101310</name>
</gene>
<dbReference type="InterPro" id="IPR001444">
    <property type="entry name" value="Flag_bb_rod_N"/>
</dbReference>
<evidence type="ECO:0000259" key="11">
    <source>
        <dbReference type="Pfam" id="PF22638"/>
    </source>
</evidence>
<dbReference type="PRINTS" id="PR01005">
    <property type="entry name" value="FLGHOOKAP1"/>
</dbReference>
<dbReference type="InterPro" id="IPR010930">
    <property type="entry name" value="Flg_bb/hook_C_dom"/>
</dbReference>
<evidence type="ECO:0000256" key="7">
    <source>
        <dbReference type="RuleBase" id="RU362065"/>
    </source>
</evidence>
<feature type="domain" description="Flagellar hook-associated protein 1 D2-like" evidence="10">
    <location>
        <begin position="338"/>
        <end position="420"/>
    </location>
</feature>
<protein>
    <recommendedName>
        <fullName evidence="4 7">Flagellar hook-associated protein 1</fullName>
        <shortName evidence="7">HAP1</shortName>
    </recommendedName>
</protein>
<dbReference type="InterPro" id="IPR049119">
    <property type="entry name" value="FlgK_D2-like"/>
</dbReference>
<feature type="domain" description="Flagellar basal-body/hook protein C-terminal" evidence="9">
    <location>
        <begin position="510"/>
        <end position="547"/>
    </location>
</feature>
<feature type="domain" description="Flagellar basal body rod protein N-terminal" evidence="8">
    <location>
        <begin position="5"/>
        <end position="34"/>
    </location>
</feature>
<organism evidence="12 13">
    <name type="scientific">Izhakiella capsodis</name>
    <dbReference type="NCBI Taxonomy" id="1367852"/>
    <lineage>
        <taxon>Bacteria</taxon>
        <taxon>Pseudomonadati</taxon>
        <taxon>Pseudomonadota</taxon>
        <taxon>Gammaproteobacteria</taxon>
        <taxon>Enterobacterales</taxon>
        <taxon>Erwiniaceae</taxon>
        <taxon>Izhakiella</taxon>
    </lineage>
</organism>
<dbReference type="OrthoDB" id="9802553at2"/>
<evidence type="ECO:0000256" key="2">
    <source>
        <dbReference type="ARBA" id="ARBA00004613"/>
    </source>
</evidence>
<dbReference type="PANTHER" id="PTHR30033">
    <property type="entry name" value="FLAGELLAR HOOK-ASSOCIATED PROTEIN 1"/>
    <property type="match status" value="1"/>
</dbReference>
<dbReference type="NCBIfam" id="TIGR02492">
    <property type="entry name" value="flgK_ends"/>
    <property type="match status" value="1"/>
</dbReference>
<evidence type="ECO:0000313" key="12">
    <source>
        <dbReference type="EMBL" id="SFM91846.1"/>
    </source>
</evidence>
<dbReference type="Pfam" id="PF00460">
    <property type="entry name" value="Flg_bb_rod"/>
    <property type="match status" value="1"/>
</dbReference>
<evidence type="ECO:0000256" key="4">
    <source>
        <dbReference type="ARBA" id="ARBA00016244"/>
    </source>
</evidence>
<dbReference type="Pfam" id="PF22638">
    <property type="entry name" value="FlgK_D1"/>
    <property type="match status" value="1"/>
</dbReference>
<comment type="subcellular location">
    <subcellularLocation>
        <location evidence="1 7">Bacterial flagellum</location>
    </subcellularLocation>
    <subcellularLocation>
        <location evidence="2 7">Secreted</location>
    </subcellularLocation>
</comment>
<dbReference type="GO" id="GO:0009424">
    <property type="term" value="C:bacterial-type flagellum hook"/>
    <property type="evidence" value="ECO:0007669"/>
    <property type="project" value="UniProtKB-UniRule"/>
</dbReference>
<evidence type="ECO:0000259" key="10">
    <source>
        <dbReference type="Pfam" id="PF21158"/>
    </source>
</evidence>
<name>A0A1I4USB1_9GAMM</name>
<keyword evidence="12" id="KW-0966">Cell projection</keyword>
<dbReference type="GO" id="GO:0005576">
    <property type="term" value="C:extracellular region"/>
    <property type="evidence" value="ECO:0007669"/>
    <property type="project" value="UniProtKB-SubCell"/>
</dbReference>
<evidence type="ECO:0000313" key="13">
    <source>
        <dbReference type="Proteomes" id="UP000242222"/>
    </source>
</evidence>
<dbReference type="SUPFAM" id="SSF64518">
    <property type="entry name" value="Phase 1 flagellin"/>
    <property type="match status" value="1"/>
</dbReference>
<keyword evidence="5 7" id="KW-0964">Secreted</keyword>
<feature type="domain" description="Flagellar hook-associated protein FlgK helical" evidence="11">
    <location>
        <begin position="93"/>
        <end position="329"/>
    </location>
</feature>
<evidence type="ECO:0000259" key="8">
    <source>
        <dbReference type="Pfam" id="PF00460"/>
    </source>
</evidence>
<dbReference type="Pfam" id="PF06429">
    <property type="entry name" value="Flg_bbr_C"/>
    <property type="match status" value="1"/>
</dbReference>
<proteinExistence type="inferred from homology"/>
<keyword evidence="13" id="KW-1185">Reference proteome</keyword>
<dbReference type="Pfam" id="PF21158">
    <property type="entry name" value="flgK_1st_1"/>
    <property type="match status" value="1"/>
</dbReference>
<dbReference type="AlphaFoldDB" id="A0A1I4USB1"/>
<evidence type="ECO:0000256" key="3">
    <source>
        <dbReference type="ARBA" id="ARBA00009677"/>
    </source>
</evidence>
<evidence type="ECO:0000256" key="5">
    <source>
        <dbReference type="ARBA" id="ARBA00022525"/>
    </source>
</evidence>
<dbReference type="InterPro" id="IPR053927">
    <property type="entry name" value="FlgK_helical"/>
</dbReference>
<dbReference type="STRING" id="1367852.SAMN05216516_101310"/>
<keyword evidence="12" id="KW-0282">Flagellum</keyword>
<sequence>MSSLINSAMSGLSAAQNALSVTGNNISNHTVAGYSRQTIVLSQAQSTLMGTQYYGNGVITSGINREYDQFITAQLRNTAAIGSGLTTQYDQVSNIDNLLADSTTSLSSTLQSFFNSVQNVVNSAEDPSSRTTLLGGGAELVNRFKTTDDYLRSLDASVNTSISSNVDQINTYSSQVANLNSQIAKLKGAGAGNAPNDLLDQRDQLVNRLNQLVGVDVSQQDGGSYIISIAGGVNLVQGDSYNKLAAVPSSSDPSRLTVASVDPVTQATSEIPEKFLNSGSLGGVIQFRTQNLDPARNDLNQLALAMGDSFNTQHEQGYDAKGNQGIAFFNLGSASAVANSKNTGTASLNISYTKTSDVTASNYQVSYDGSQWNVTKLPGNNEVSVTAGTDGSGDPTLNFDGLQISVSGTPAVRDSFVVKPVSDVIAGMNVNITDESQIAAAGTKDSGQSDNENARQLLALQTKKVVNGSSTLTQAYASLVANVGNQTDNLKTTSTTQANVVTQLTSQQQSVSGVNLDEEYANLTRYQQYYIANSQVLKAASATFNSLIGALS</sequence>
<dbReference type="GO" id="GO:0005198">
    <property type="term" value="F:structural molecule activity"/>
    <property type="evidence" value="ECO:0007669"/>
    <property type="project" value="UniProtKB-UniRule"/>
</dbReference>
<evidence type="ECO:0000256" key="1">
    <source>
        <dbReference type="ARBA" id="ARBA00004365"/>
    </source>
</evidence>
<evidence type="ECO:0000259" key="9">
    <source>
        <dbReference type="Pfam" id="PF06429"/>
    </source>
</evidence>
<comment type="similarity">
    <text evidence="3 7">Belongs to the flagella basal body rod proteins family.</text>
</comment>
<keyword evidence="6 7" id="KW-0975">Bacterial flagellum</keyword>
<dbReference type="GO" id="GO:0044780">
    <property type="term" value="P:bacterial-type flagellum assembly"/>
    <property type="evidence" value="ECO:0007669"/>
    <property type="project" value="InterPro"/>
</dbReference>
<dbReference type="PANTHER" id="PTHR30033:SF1">
    <property type="entry name" value="FLAGELLAR HOOK-ASSOCIATED PROTEIN 1"/>
    <property type="match status" value="1"/>
</dbReference>
<reference evidence="13" key="1">
    <citation type="submission" date="2016-10" db="EMBL/GenBank/DDBJ databases">
        <authorList>
            <person name="Varghese N."/>
            <person name="Submissions S."/>
        </authorList>
    </citation>
    <scope>NUCLEOTIDE SEQUENCE [LARGE SCALE GENOMIC DNA]</scope>
    <source>
        <strain evidence="13">N6PO6</strain>
    </source>
</reference>
<accession>A0A1I4USB1</accession>
<evidence type="ECO:0000256" key="6">
    <source>
        <dbReference type="ARBA" id="ARBA00023143"/>
    </source>
</evidence>
<dbReference type="Proteomes" id="UP000242222">
    <property type="component" value="Unassembled WGS sequence"/>
</dbReference>
<dbReference type="RefSeq" id="WP_092874191.1">
    <property type="nucleotide sequence ID" value="NZ_FOVC01000001.1"/>
</dbReference>
<dbReference type="InterPro" id="IPR002371">
    <property type="entry name" value="FlgK"/>
</dbReference>